<dbReference type="InterPro" id="IPR035965">
    <property type="entry name" value="PAS-like_dom_sf"/>
</dbReference>
<dbReference type="InterPro" id="IPR013767">
    <property type="entry name" value="PAS_fold"/>
</dbReference>
<feature type="region of interest" description="Disordered" evidence="1">
    <location>
        <begin position="543"/>
        <end position="567"/>
    </location>
</feature>
<protein>
    <recommendedName>
        <fullName evidence="2">PAS domain-containing protein</fullName>
    </recommendedName>
</protein>
<feature type="domain" description="PAS" evidence="2">
    <location>
        <begin position="135"/>
        <end position="182"/>
    </location>
</feature>
<dbReference type="NCBIfam" id="TIGR00229">
    <property type="entry name" value="sensory_box"/>
    <property type="match status" value="1"/>
</dbReference>
<dbReference type="Pfam" id="PF00989">
    <property type="entry name" value="PAS"/>
    <property type="match status" value="2"/>
</dbReference>
<organism evidence="3 4">
    <name type="scientific">Sporichthya brevicatena</name>
    <dbReference type="NCBI Taxonomy" id="171442"/>
    <lineage>
        <taxon>Bacteria</taxon>
        <taxon>Bacillati</taxon>
        <taxon>Actinomycetota</taxon>
        <taxon>Actinomycetes</taxon>
        <taxon>Sporichthyales</taxon>
        <taxon>Sporichthyaceae</taxon>
        <taxon>Sporichthya</taxon>
    </lineage>
</organism>
<gene>
    <name evidence="3" type="ORF">GCM10009547_10770</name>
</gene>
<dbReference type="InterPro" id="IPR052155">
    <property type="entry name" value="Biofilm_reg_signaling"/>
</dbReference>
<proteinExistence type="predicted"/>
<dbReference type="PANTHER" id="PTHR44757:SF2">
    <property type="entry name" value="BIOFILM ARCHITECTURE MAINTENANCE PROTEIN MBAA"/>
    <property type="match status" value="1"/>
</dbReference>
<evidence type="ECO:0000313" key="3">
    <source>
        <dbReference type="EMBL" id="GAA0610587.1"/>
    </source>
</evidence>
<dbReference type="InterPro" id="IPR036890">
    <property type="entry name" value="HATPase_C_sf"/>
</dbReference>
<dbReference type="InterPro" id="IPR000014">
    <property type="entry name" value="PAS"/>
</dbReference>
<evidence type="ECO:0000256" key="1">
    <source>
        <dbReference type="SAM" id="MobiDB-lite"/>
    </source>
</evidence>
<dbReference type="SUPFAM" id="SSF52172">
    <property type="entry name" value="CheY-like"/>
    <property type="match status" value="1"/>
</dbReference>
<dbReference type="Gene3D" id="3.30.450.20">
    <property type="entry name" value="PAS domain"/>
    <property type="match status" value="2"/>
</dbReference>
<dbReference type="EMBL" id="BAAAHE010000008">
    <property type="protein sequence ID" value="GAA0610587.1"/>
    <property type="molecule type" value="Genomic_DNA"/>
</dbReference>
<evidence type="ECO:0000313" key="4">
    <source>
        <dbReference type="Proteomes" id="UP001500957"/>
    </source>
</evidence>
<dbReference type="SUPFAM" id="SSF55785">
    <property type="entry name" value="PYP-like sensor domain (PAS domain)"/>
    <property type="match status" value="2"/>
</dbReference>
<sequence length="804" mass="83147">MAGRPSRNTALLATILDHLPDALLLIDPAGAVVNANARALEVFKAPGATRPLIGRLVVDVLPNFGPAAERAGKSRHAAPAGARDTQRMTARALDGTTFPVDVFRALVPWAGSPDHLLLVLHEATSAPLESELVRTSQQAQAILRATEEAICGVDLKGKVVLANPAAGRLLATRLGDVAGKELPTLAWHTKLDGTPYPAEETPIGQVLSTGKRISRRREVFWRSDGGPVPVEVSAVPIKDGETTVGAVAAITDVTRSVEEERRRNRLLAILDDEILTALTTLAESDLTDPKAVAGELERIRQIAADAVDYENLMANQVTVATKAGDVARVLETAVASVSALAAERQVTVNLATEAAAVASDPHRLSLALGELLRAAVESSAPGASVALTVATVGEKVRIGVRESKVADASQENPLLRWLRPHRGRQTGPDPDLAFVQVVVERHGGRFLLEPSTTGARGYVVELPSVTVPASPASPAPAEEPPVEVSAVEVSAVEVPVVEALALETPADIPAPSAEILQLRTQANGPAREAGPVGSVIPMPTRSLRSVSAAAETPADAEPEPPAAPLSEDPAVLVWPDAASGLSGALSERGAPAAGVSRVAQVGELNNPGASVLLVDPLAGPVSRKTLGELRAAAGRASLPLVVVAGLTEAALEDSGVVLEPPSLLSALRAPGRSGAARVLVVEQDPALATALGAGLLKKGMQAVYAKNSDEAAMRAAVGPPEMVLLGLDTEAEGNPGILDWLVGTNLLVGTPVLVYTLDGMPPGYVSRLERGASLVGIGARGETDRTDGRLADLLVHIGSLAPRR</sequence>
<dbReference type="PROSITE" id="PS50112">
    <property type="entry name" value="PAS"/>
    <property type="match status" value="1"/>
</dbReference>
<keyword evidence="4" id="KW-1185">Reference proteome</keyword>
<dbReference type="SUPFAM" id="SSF55874">
    <property type="entry name" value="ATPase domain of HSP90 chaperone/DNA topoisomerase II/histidine kinase"/>
    <property type="match status" value="1"/>
</dbReference>
<dbReference type="InterPro" id="IPR011006">
    <property type="entry name" value="CheY-like_superfamily"/>
</dbReference>
<comment type="caution">
    <text evidence="3">The sequence shown here is derived from an EMBL/GenBank/DDBJ whole genome shotgun (WGS) entry which is preliminary data.</text>
</comment>
<dbReference type="Proteomes" id="UP001500957">
    <property type="component" value="Unassembled WGS sequence"/>
</dbReference>
<dbReference type="CDD" id="cd00130">
    <property type="entry name" value="PAS"/>
    <property type="match status" value="1"/>
</dbReference>
<dbReference type="RefSeq" id="WP_344602417.1">
    <property type="nucleotide sequence ID" value="NZ_BAAAHE010000008.1"/>
</dbReference>
<reference evidence="3 4" key="1">
    <citation type="journal article" date="2019" name="Int. J. Syst. Evol. Microbiol.">
        <title>The Global Catalogue of Microorganisms (GCM) 10K type strain sequencing project: providing services to taxonomists for standard genome sequencing and annotation.</title>
        <authorList>
            <consortium name="The Broad Institute Genomics Platform"/>
            <consortium name="The Broad Institute Genome Sequencing Center for Infectious Disease"/>
            <person name="Wu L."/>
            <person name="Ma J."/>
        </authorList>
    </citation>
    <scope>NUCLEOTIDE SEQUENCE [LARGE SCALE GENOMIC DNA]</scope>
    <source>
        <strain evidence="3 4">JCM 10671</strain>
    </source>
</reference>
<accession>A0ABN1GFT3</accession>
<evidence type="ECO:0000259" key="2">
    <source>
        <dbReference type="PROSITE" id="PS50112"/>
    </source>
</evidence>
<dbReference type="SMART" id="SM00091">
    <property type="entry name" value="PAS"/>
    <property type="match status" value="2"/>
</dbReference>
<dbReference type="Gene3D" id="3.30.565.10">
    <property type="entry name" value="Histidine kinase-like ATPase, C-terminal domain"/>
    <property type="match status" value="1"/>
</dbReference>
<name>A0ABN1GFT3_9ACTN</name>
<dbReference type="PANTHER" id="PTHR44757">
    <property type="entry name" value="DIGUANYLATE CYCLASE DGCP"/>
    <property type="match status" value="1"/>
</dbReference>